<gene>
    <name evidence="1" type="ORF">UFOVP506_25</name>
</gene>
<proteinExistence type="predicted"/>
<name>A0A6J5MQS1_9CAUD</name>
<dbReference type="EMBL" id="LR796491">
    <property type="protein sequence ID" value="CAB4147386.1"/>
    <property type="molecule type" value="Genomic_DNA"/>
</dbReference>
<evidence type="ECO:0000313" key="1">
    <source>
        <dbReference type="EMBL" id="CAB4147386.1"/>
    </source>
</evidence>
<reference evidence="1" key="1">
    <citation type="submission" date="2020-04" db="EMBL/GenBank/DDBJ databases">
        <authorList>
            <person name="Chiriac C."/>
            <person name="Salcher M."/>
            <person name="Ghai R."/>
            <person name="Kavagutti S V."/>
        </authorList>
    </citation>
    <scope>NUCLEOTIDE SEQUENCE</scope>
</reference>
<organism evidence="1">
    <name type="scientific">uncultured Caudovirales phage</name>
    <dbReference type="NCBI Taxonomy" id="2100421"/>
    <lineage>
        <taxon>Viruses</taxon>
        <taxon>Duplodnaviria</taxon>
        <taxon>Heunggongvirae</taxon>
        <taxon>Uroviricota</taxon>
        <taxon>Caudoviricetes</taxon>
        <taxon>Peduoviridae</taxon>
        <taxon>Maltschvirus</taxon>
        <taxon>Maltschvirus maltsch</taxon>
    </lineage>
</organism>
<protein>
    <submittedName>
        <fullName evidence="1">Uncharacterized protein</fullName>
    </submittedName>
</protein>
<sequence length="101" mass="11855">MTKRLISDDAFTGVKTFYDYDAGKDEAIISKEQDVSAIIEQNKREFNEAPERWGEWSKVGSIPISVYYELERQGITKDQERMKKWLNDPDNLYFRTRPGTV</sequence>
<accession>A0A6J5MQS1</accession>